<dbReference type="InParanoid" id="E4WRX1"/>
<protein>
    <recommendedName>
        <fullName evidence="1">Fungal lipase-type domain-containing protein</fullName>
    </recommendedName>
</protein>
<evidence type="ECO:0000259" key="1">
    <source>
        <dbReference type="Pfam" id="PF01764"/>
    </source>
</evidence>
<accession>E4WRX1</accession>
<dbReference type="InterPro" id="IPR002921">
    <property type="entry name" value="Fungal_lipase-type"/>
</dbReference>
<dbReference type="GO" id="GO:0006629">
    <property type="term" value="P:lipid metabolic process"/>
    <property type="evidence" value="ECO:0007669"/>
    <property type="project" value="InterPro"/>
</dbReference>
<dbReference type="InterPro" id="IPR051218">
    <property type="entry name" value="Sec_MonoDiacylglyc_Lipase"/>
</dbReference>
<dbReference type="AlphaFoldDB" id="E4WRX1"/>
<organism evidence="2">
    <name type="scientific">Oikopleura dioica</name>
    <name type="common">Tunicate</name>
    <dbReference type="NCBI Taxonomy" id="34765"/>
    <lineage>
        <taxon>Eukaryota</taxon>
        <taxon>Metazoa</taxon>
        <taxon>Chordata</taxon>
        <taxon>Tunicata</taxon>
        <taxon>Appendicularia</taxon>
        <taxon>Copelata</taxon>
        <taxon>Oikopleuridae</taxon>
        <taxon>Oikopleura</taxon>
    </lineage>
</organism>
<dbReference type="Gene3D" id="3.40.50.1820">
    <property type="entry name" value="alpha/beta hydrolase"/>
    <property type="match status" value="1"/>
</dbReference>
<dbReference type="Pfam" id="PF01764">
    <property type="entry name" value="Lipase_3"/>
    <property type="match status" value="1"/>
</dbReference>
<dbReference type="PANTHER" id="PTHR45856">
    <property type="entry name" value="ALPHA/BETA-HYDROLASES SUPERFAMILY PROTEIN"/>
    <property type="match status" value="1"/>
</dbReference>
<dbReference type="Proteomes" id="UP000001307">
    <property type="component" value="Unassembled WGS sequence"/>
</dbReference>
<evidence type="ECO:0000313" key="2">
    <source>
        <dbReference type="EMBL" id="CBY20503.1"/>
    </source>
</evidence>
<dbReference type="SUPFAM" id="SSF53474">
    <property type="entry name" value="alpha/beta-Hydrolases"/>
    <property type="match status" value="1"/>
</dbReference>
<dbReference type="EMBL" id="FN653015">
    <property type="protein sequence ID" value="CBY20503.1"/>
    <property type="molecule type" value="Genomic_DNA"/>
</dbReference>
<reference evidence="2" key="1">
    <citation type="journal article" date="2010" name="Science">
        <title>Plasticity of animal genome architecture unmasked by rapid evolution of a pelagic tunicate.</title>
        <authorList>
            <person name="Denoeud F."/>
            <person name="Henriet S."/>
            <person name="Mungpakdee S."/>
            <person name="Aury J.M."/>
            <person name="Da Silva C."/>
            <person name="Brinkmann H."/>
            <person name="Mikhaleva J."/>
            <person name="Olsen L.C."/>
            <person name="Jubin C."/>
            <person name="Canestro C."/>
            <person name="Bouquet J.M."/>
            <person name="Danks G."/>
            <person name="Poulain J."/>
            <person name="Campsteijn C."/>
            <person name="Adamski M."/>
            <person name="Cross I."/>
            <person name="Yadetie F."/>
            <person name="Muffato M."/>
            <person name="Louis A."/>
            <person name="Butcher S."/>
            <person name="Tsagkogeorga G."/>
            <person name="Konrad A."/>
            <person name="Singh S."/>
            <person name="Jensen M.F."/>
            <person name="Cong E.H."/>
            <person name="Eikeseth-Otteraa H."/>
            <person name="Noel B."/>
            <person name="Anthouard V."/>
            <person name="Porcel B.M."/>
            <person name="Kachouri-Lafond R."/>
            <person name="Nishino A."/>
            <person name="Ugolini M."/>
            <person name="Chourrout P."/>
            <person name="Nishida H."/>
            <person name="Aasland R."/>
            <person name="Huzurbazar S."/>
            <person name="Westhof E."/>
            <person name="Delsuc F."/>
            <person name="Lehrach H."/>
            <person name="Reinhardt R."/>
            <person name="Weissenbach J."/>
            <person name="Roy S.W."/>
            <person name="Artiguenave F."/>
            <person name="Postlethwait J.H."/>
            <person name="Manak J.R."/>
            <person name="Thompson E.M."/>
            <person name="Jaillon O."/>
            <person name="Du Pasquier L."/>
            <person name="Boudinot P."/>
            <person name="Liberles D.A."/>
            <person name="Volff J.N."/>
            <person name="Philippe H."/>
            <person name="Lenhard B."/>
            <person name="Roest Crollius H."/>
            <person name="Wincker P."/>
            <person name="Chourrout D."/>
        </authorList>
    </citation>
    <scope>NUCLEOTIDE SEQUENCE [LARGE SCALE GENOMIC DNA]</scope>
</reference>
<gene>
    <name evidence="2" type="ORF">GSOID_T00000501001</name>
</gene>
<dbReference type="OrthoDB" id="5866690at2759"/>
<keyword evidence="3" id="KW-1185">Reference proteome</keyword>
<dbReference type="PANTHER" id="PTHR45856:SF24">
    <property type="entry name" value="FUNGAL LIPASE-LIKE DOMAIN-CONTAINING PROTEIN"/>
    <property type="match status" value="1"/>
</dbReference>
<sequence>MELIQNEFFVAEKFPVRPKRSKVEILTARAAKLAYFSIDELKYLLETKAFSPSETTVTEEEYLSIAPLIKLISGRISVSYNQELGGFVVIFQIFDELWISFRGTNSRDFADGVKDIQTDLKLRQVRPHFFPNVNVHQGFAESYATLRDFVWYEIENTTKFNAPRMTRIRILGHSLGGALATICAADIHYNCYQRSKDFYKPSLNGSIVKISCRSFGSPAVGDENFTNFFNNEVRDSIRYAIKYDPVTICLTPLKEYAHVAHYLEMGDLIGKHKIEYYIGELKKWHETRRISEISVEDEDVLIIDGNNDDSPNIDPNFILCITICLLVAVVFTKYKKSLI</sequence>
<dbReference type="CDD" id="cd00519">
    <property type="entry name" value="Lipase_3"/>
    <property type="match status" value="1"/>
</dbReference>
<proteinExistence type="predicted"/>
<dbReference type="InterPro" id="IPR029058">
    <property type="entry name" value="AB_hydrolase_fold"/>
</dbReference>
<name>E4WRX1_OIKDI</name>
<feature type="domain" description="Fungal lipase-type" evidence="1">
    <location>
        <begin position="99"/>
        <end position="248"/>
    </location>
</feature>
<evidence type="ECO:0000313" key="3">
    <source>
        <dbReference type="Proteomes" id="UP000001307"/>
    </source>
</evidence>